<name>A0ABR3WA47_9PEZI</name>
<reference evidence="7 8" key="1">
    <citation type="journal article" date="2024" name="IMA Fungus">
        <title>IMA Genome - F19 : A genome assembly and annotation guide to empower mycologists, including annotated draft genome sequences of Ceratocystis pirilliformis, Diaporthe australafricana, Fusarium ophioides, Paecilomyces lecythidis, and Sporothrix stenoceras.</title>
        <authorList>
            <person name="Aylward J."/>
            <person name="Wilson A.M."/>
            <person name="Visagie C.M."/>
            <person name="Spraker J."/>
            <person name="Barnes I."/>
            <person name="Buitendag C."/>
            <person name="Ceriani C."/>
            <person name="Del Mar Angel L."/>
            <person name="du Plessis D."/>
            <person name="Fuchs T."/>
            <person name="Gasser K."/>
            <person name="Kramer D."/>
            <person name="Li W."/>
            <person name="Munsamy K."/>
            <person name="Piso A."/>
            <person name="Price J.L."/>
            <person name="Sonnekus B."/>
            <person name="Thomas C."/>
            <person name="van der Nest A."/>
            <person name="van Dijk A."/>
            <person name="van Heerden A."/>
            <person name="van Vuuren N."/>
            <person name="Yilmaz N."/>
            <person name="Duong T.A."/>
            <person name="van der Merwe N.A."/>
            <person name="Wingfield M.J."/>
            <person name="Wingfield B.D."/>
        </authorList>
    </citation>
    <scope>NUCLEOTIDE SEQUENCE [LARGE SCALE GENOMIC DNA]</scope>
    <source>
        <strain evidence="7 8">CMW 18300</strain>
    </source>
</reference>
<keyword evidence="3 5" id="KW-0560">Oxidoreductase</keyword>
<evidence type="ECO:0000256" key="4">
    <source>
        <dbReference type="RuleBase" id="RU004241"/>
    </source>
</evidence>
<evidence type="ECO:0000313" key="8">
    <source>
        <dbReference type="Proteomes" id="UP001583177"/>
    </source>
</evidence>
<sequence>MLFGRALGNILPGLDYQDVYEEMEHFLVEDQSTGKIGRDFFVRAVTPCSNYISVGSSENLTIQGEQSSAQWIRVAFHDFITANISAGTGGLDASIGFEAYRDENVGLAINDTLNFFNPTVTAYLSMADNIALGVIAAVSTCGTTTTTPNIPLRFGRVDADVAGPSGVPGPDTDLDETFKRFDKAGFNQSDAIALTVDGGQPFDSTPTIFDTTVVNEYLDGTGQMGGPLITTSDVGNRSDLRLYTSDANATMHSLSTLSAFLPRCYSLFERMINTVPADVSLSEPVLPMMWKVENIYFDIDASGSPSVAGNIRYLHSPDEVPEHASYNITSAGGEPIVKTTGIVNATGYGLFGNMTFWHINETLSTPGSSVLSVTDVSYPLKDGILVLSPQSTWNQTLDYLSPVVIRAAAKTTLVAGTEQVTAQFWYPMQDETNSRQFQRATTNISLSEYGTAGDYTLYEGSFVLPITDSHPVAKIFIGDVSSRAVNVKSSFTVPS</sequence>
<feature type="domain" description="Plant heme peroxidase family profile" evidence="6">
    <location>
        <begin position="35"/>
        <end position="200"/>
    </location>
</feature>
<comment type="caution">
    <text evidence="7">The sequence shown here is derived from an EMBL/GenBank/DDBJ whole genome shotgun (WGS) entry which is preliminary data.</text>
</comment>
<evidence type="ECO:0000256" key="3">
    <source>
        <dbReference type="ARBA" id="ARBA00023002"/>
    </source>
</evidence>
<evidence type="ECO:0000313" key="7">
    <source>
        <dbReference type="EMBL" id="KAL1856962.1"/>
    </source>
</evidence>
<dbReference type="Gene3D" id="1.10.520.10">
    <property type="match status" value="1"/>
</dbReference>
<dbReference type="InterPro" id="IPR002016">
    <property type="entry name" value="Haem_peroxidase"/>
</dbReference>
<organism evidence="7 8">
    <name type="scientific">Diaporthe australafricana</name>
    <dbReference type="NCBI Taxonomy" id="127596"/>
    <lineage>
        <taxon>Eukaryota</taxon>
        <taxon>Fungi</taxon>
        <taxon>Dikarya</taxon>
        <taxon>Ascomycota</taxon>
        <taxon>Pezizomycotina</taxon>
        <taxon>Sordariomycetes</taxon>
        <taxon>Sordariomycetidae</taxon>
        <taxon>Diaporthales</taxon>
        <taxon>Diaporthaceae</taxon>
        <taxon>Diaporthe</taxon>
    </lineage>
</organism>
<dbReference type="Pfam" id="PF00141">
    <property type="entry name" value="peroxidase"/>
    <property type="match status" value="1"/>
</dbReference>
<keyword evidence="8" id="KW-1185">Reference proteome</keyword>
<proteinExistence type="inferred from homology"/>
<evidence type="ECO:0000256" key="2">
    <source>
        <dbReference type="ARBA" id="ARBA00022617"/>
    </source>
</evidence>
<dbReference type="InterPro" id="IPR010255">
    <property type="entry name" value="Haem_peroxidase_sf"/>
</dbReference>
<keyword evidence="2" id="KW-0349">Heme</keyword>
<dbReference type="Proteomes" id="UP001583177">
    <property type="component" value="Unassembled WGS sequence"/>
</dbReference>
<comment type="similarity">
    <text evidence="4">Belongs to the peroxidase family.</text>
</comment>
<dbReference type="PANTHER" id="PTHR31356">
    <property type="entry name" value="THYLAKOID LUMENAL 29 KDA PROTEIN, CHLOROPLASTIC-RELATED"/>
    <property type="match status" value="1"/>
</dbReference>
<gene>
    <name evidence="7" type="ORF">Daus18300_010522</name>
</gene>
<dbReference type="EC" id="1.11.1.-" evidence="5"/>
<accession>A0ABR3WA47</accession>
<dbReference type="EMBL" id="JAWRVE010000117">
    <property type="protein sequence ID" value="KAL1856962.1"/>
    <property type="molecule type" value="Genomic_DNA"/>
</dbReference>
<evidence type="ECO:0000259" key="6">
    <source>
        <dbReference type="PROSITE" id="PS50873"/>
    </source>
</evidence>
<keyword evidence="1 5" id="KW-0575">Peroxidase</keyword>
<dbReference type="PROSITE" id="PS50873">
    <property type="entry name" value="PEROXIDASE_4"/>
    <property type="match status" value="1"/>
</dbReference>
<dbReference type="PANTHER" id="PTHR31356:SF53">
    <property type="entry name" value="HEME PEROXIDASE"/>
    <property type="match status" value="1"/>
</dbReference>
<protein>
    <recommendedName>
        <fullName evidence="5">Peroxidase</fullName>
        <ecNumber evidence="5">1.11.1.-</ecNumber>
    </recommendedName>
</protein>
<dbReference type="SUPFAM" id="SSF48113">
    <property type="entry name" value="Heme-dependent peroxidases"/>
    <property type="match status" value="1"/>
</dbReference>
<keyword evidence="2" id="KW-0479">Metal-binding</keyword>
<evidence type="ECO:0000256" key="1">
    <source>
        <dbReference type="ARBA" id="ARBA00022559"/>
    </source>
</evidence>
<dbReference type="InterPro" id="IPR044831">
    <property type="entry name" value="Ccp1-like"/>
</dbReference>
<evidence type="ECO:0000256" key="5">
    <source>
        <dbReference type="RuleBase" id="RU363051"/>
    </source>
</evidence>
<keyword evidence="2" id="KW-0408">Iron</keyword>